<keyword evidence="2" id="KW-1185">Reference proteome</keyword>
<dbReference type="Proteomes" id="UP000315349">
    <property type="component" value="Chromosome"/>
</dbReference>
<sequence>MRLIQDFAAHDNLLSRMMLRCSSFACEWAVFAGIDLLITLHRFVSRTRPASQVSASPVDKELRSKVREFSRCWFSRCELRKILRQHIFLFHIES</sequence>
<reference evidence="1 2" key="1">
    <citation type="submission" date="2019-02" db="EMBL/GenBank/DDBJ databases">
        <title>Deep-cultivation of Planctomycetes and their phenomic and genomic characterization uncovers novel biology.</title>
        <authorList>
            <person name="Wiegand S."/>
            <person name="Jogler M."/>
            <person name="Boedeker C."/>
            <person name="Pinto D."/>
            <person name="Vollmers J."/>
            <person name="Rivas-Marin E."/>
            <person name="Kohn T."/>
            <person name="Peeters S.H."/>
            <person name="Heuer A."/>
            <person name="Rast P."/>
            <person name="Oberbeckmann S."/>
            <person name="Bunk B."/>
            <person name="Jeske O."/>
            <person name="Meyerdierks A."/>
            <person name="Storesund J.E."/>
            <person name="Kallscheuer N."/>
            <person name="Luecker S."/>
            <person name="Lage O.M."/>
            <person name="Pohl T."/>
            <person name="Merkel B.J."/>
            <person name="Hornburger P."/>
            <person name="Mueller R.-W."/>
            <person name="Bruemmer F."/>
            <person name="Labrenz M."/>
            <person name="Spormann A.M."/>
            <person name="Op den Camp H."/>
            <person name="Overmann J."/>
            <person name="Amann R."/>
            <person name="Jetten M.S.M."/>
            <person name="Mascher T."/>
            <person name="Medema M.H."/>
            <person name="Devos D.P."/>
            <person name="Kaster A.-K."/>
            <person name="Ovreas L."/>
            <person name="Rohde M."/>
            <person name="Galperin M.Y."/>
            <person name="Jogler C."/>
        </authorList>
    </citation>
    <scope>NUCLEOTIDE SEQUENCE [LARGE SCALE GENOMIC DNA]</scope>
    <source>
        <strain evidence="1 2">Spb1</strain>
    </source>
</reference>
<dbReference type="EMBL" id="CP036299">
    <property type="protein sequence ID" value="QDV30177.1"/>
    <property type="molecule type" value="Genomic_DNA"/>
</dbReference>
<dbReference type="KEGG" id="peh:Spb1_21050"/>
<proteinExistence type="predicted"/>
<organism evidence="1 2">
    <name type="scientific">Planctopirus ephydatiae</name>
    <dbReference type="NCBI Taxonomy" id="2528019"/>
    <lineage>
        <taxon>Bacteria</taxon>
        <taxon>Pseudomonadati</taxon>
        <taxon>Planctomycetota</taxon>
        <taxon>Planctomycetia</taxon>
        <taxon>Planctomycetales</taxon>
        <taxon>Planctomycetaceae</taxon>
        <taxon>Planctopirus</taxon>
    </lineage>
</organism>
<name>A0A518GNL6_9PLAN</name>
<evidence type="ECO:0000313" key="1">
    <source>
        <dbReference type="EMBL" id="QDV30177.1"/>
    </source>
</evidence>
<accession>A0A518GNL6</accession>
<gene>
    <name evidence="1" type="ORF">Spb1_21050</name>
</gene>
<evidence type="ECO:0000313" key="2">
    <source>
        <dbReference type="Proteomes" id="UP000315349"/>
    </source>
</evidence>
<dbReference type="AlphaFoldDB" id="A0A518GNL6"/>
<protein>
    <submittedName>
        <fullName evidence="1">Uncharacterized protein</fullName>
    </submittedName>
</protein>